<dbReference type="SUPFAM" id="SSF63829">
    <property type="entry name" value="Calcium-dependent phosphotriesterase"/>
    <property type="match status" value="1"/>
</dbReference>
<evidence type="ECO:0008006" key="4">
    <source>
        <dbReference type="Google" id="ProtNLM"/>
    </source>
</evidence>
<dbReference type="Pfam" id="PF17170">
    <property type="entry name" value="DUF5128"/>
    <property type="match status" value="1"/>
</dbReference>
<sequence>MFWFINLLIIIFNQVCTFIFTCRPITKYHMQSYTIELIVILTVLFSVFSCTNPKSQNSSDNYTVQLQSKFPQISVTTDTLSFDSSVLEPGSLRKLPQSNRFIMVDAADQTIVLITKEGKVLSVAGGEGKGPGEFQRIVQLHVGADGRIYCLDMLLFRITVFEVRDKQLQYVESISYENPQNHSLHNVFITDFGWFGVYNKSKGFQTSENSHVLYRLDKNGTPTEKLLQLPGNQREKVTSGDIRLFVPNVFLNRTFWEVDGEWFYYLQTKDPVVRKYNLRTGKQKKLPLHQLPERPKTSSYLQDIKERFMSLARDELWPVTK</sequence>
<evidence type="ECO:0000313" key="2">
    <source>
        <dbReference type="EMBL" id="TYP95561.1"/>
    </source>
</evidence>
<keyword evidence="1" id="KW-1133">Transmembrane helix</keyword>
<dbReference type="Gene3D" id="2.120.10.30">
    <property type="entry name" value="TolB, C-terminal domain"/>
    <property type="match status" value="1"/>
</dbReference>
<organism evidence="2 3">
    <name type="scientific">Fodinibius salinus</name>
    <dbReference type="NCBI Taxonomy" id="860790"/>
    <lineage>
        <taxon>Bacteria</taxon>
        <taxon>Pseudomonadati</taxon>
        <taxon>Balneolota</taxon>
        <taxon>Balneolia</taxon>
        <taxon>Balneolales</taxon>
        <taxon>Balneolaceae</taxon>
        <taxon>Fodinibius</taxon>
    </lineage>
</organism>
<dbReference type="EMBL" id="VNHY01000001">
    <property type="protein sequence ID" value="TYP95561.1"/>
    <property type="molecule type" value="Genomic_DNA"/>
</dbReference>
<gene>
    <name evidence="2" type="ORF">LX73_0869</name>
</gene>
<dbReference type="AlphaFoldDB" id="A0A5D3YSM0"/>
<accession>A0A5D3YSM0</accession>
<dbReference type="InterPro" id="IPR011042">
    <property type="entry name" value="6-blade_b-propeller_TolB-like"/>
</dbReference>
<evidence type="ECO:0000256" key="1">
    <source>
        <dbReference type="SAM" id="Phobius"/>
    </source>
</evidence>
<evidence type="ECO:0000313" key="3">
    <source>
        <dbReference type="Proteomes" id="UP000324595"/>
    </source>
</evidence>
<feature type="transmembrane region" description="Helical" evidence="1">
    <location>
        <begin position="6"/>
        <end position="26"/>
    </location>
</feature>
<protein>
    <recommendedName>
        <fullName evidence="4">6-bladed beta-propeller protein</fullName>
    </recommendedName>
</protein>
<reference evidence="2 3" key="1">
    <citation type="submission" date="2019-07" db="EMBL/GenBank/DDBJ databases">
        <title>Genomic Encyclopedia of Archaeal and Bacterial Type Strains, Phase II (KMG-II): from individual species to whole genera.</title>
        <authorList>
            <person name="Goeker M."/>
        </authorList>
    </citation>
    <scope>NUCLEOTIDE SEQUENCE [LARGE SCALE GENOMIC DNA]</scope>
    <source>
        <strain evidence="2 3">DSM 21935</strain>
    </source>
</reference>
<keyword evidence="1" id="KW-0812">Transmembrane</keyword>
<keyword evidence="1" id="KW-0472">Membrane</keyword>
<comment type="caution">
    <text evidence="2">The sequence shown here is derived from an EMBL/GenBank/DDBJ whole genome shotgun (WGS) entry which is preliminary data.</text>
</comment>
<proteinExistence type="predicted"/>
<keyword evidence="3" id="KW-1185">Reference proteome</keyword>
<name>A0A5D3YSM0_9BACT</name>
<dbReference type="Proteomes" id="UP000324595">
    <property type="component" value="Unassembled WGS sequence"/>
</dbReference>